<comment type="caution">
    <text evidence="1">The sequence shown here is derived from an EMBL/GenBank/DDBJ whole genome shotgun (WGS) entry which is preliminary data.</text>
</comment>
<dbReference type="OrthoDB" id="1925699at2759"/>
<protein>
    <submittedName>
        <fullName evidence="1">Uncharacterized protein</fullName>
    </submittedName>
</protein>
<evidence type="ECO:0000313" key="1">
    <source>
        <dbReference type="EMBL" id="GMJ09864.1"/>
    </source>
</evidence>
<gene>
    <name evidence="1" type="ORF">HRI_004655600</name>
</gene>
<organism evidence="1 2">
    <name type="scientific">Hibiscus trionum</name>
    <name type="common">Flower of an hour</name>
    <dbReference type="NCBI Taxonomy" id="183268"/>
    <lineage>
        <taxon>Eukaryota</taxon>
        <taxon>Viridiplantae</taxon>
        <taxon>Streptophyta</taxon>
        <taxon>Embryophyta</taxon>
        <taxon>Tracheophyta</taxon>
        <taxon>Spermatophyta</taxon>
        <taxon>Magnoliopsida</taxon>
        <taxon>eudicotyledons</taxon>
        <taxon>Gunneridae</taxon>
        <taxon>Pentapetalae</taxon>
        <taxon>rosids</taxon>
        <taxon>malvids</taxon>
        <taxon>Malvales</taxon>
        <taxon>Malvaceae</taxon>
        <taxon>Malvoideae</taxon>
        <taxon>Hibiscus</taxon>
    </lineage>
</organism>
<accession>A0A9W7MPG7</accession>
<dbReference type="Gene3D" id="2.170.15.10">
    <property type="entry name" value="Proaerolysin, chain A, domain 3"/>
    <property type="match status" value="1"/>
</dbReference>
<dbReference type="AlphaFoldDB" id="A0A9W7MPG7"/>
<evidence type="ECO:0000313" key="2">
    <source>
        <dbReference type="Proteomes" id="UP001165190"/>
    </source>
</evidence>
<sequence length="92" mass="10284">MRTGVEWGKVIETTTDLEVVHKVVVPPMTKVTVNLMSTKGLCDVPFTYMQRDTLYNGSSVLTEAQGGTYFGSNYHSMKFETRAEKLSSESIK</sequence>
<reference evidence="1" key="1">
    <citation type="submission" date="2023-05" db="EMBL/GenBank/DDBJ databases">
        <title>Genome and transcriptome analyses reveal genes involved in the formation of fine ridges on petal epidermal cells in Hibiscus trionum.</title>
        <authorList>
            <person name="Koshimizu S."/>
            <person name="Masuda S."/>
            <person name="Ishii T."/>
            <person name="Shirasu K."/>
            <person name="Hoshino A."/>
            <person name="Arita M."/>
        </authorList>
    </citation>
    <scope>NUCLEOTIDE SEQUENCE</scope>
    <source>
        <strain evidence="1">Hamamatsu line</strain>
    </source>
</reference>
<name>A0A9W7MPG7_HIBTR</name>
<dbReference type="Proteomes" id="UP001165190">
    <property type="component" value="Unassembled WGS sequence"/>
</dbReference>
<dbReference type="InterPro" id="IPR053237">
    <property type="entry name" value="Natterin_C"/>
</dbReference>
<keyword evidence="2" id="KW-1185">Reference proteome</keyword>
<proteinExistence type="predicted"/>
<dbReference type="SUPFAM" id="SSF56973">
    <property type="entry name" value="Aerolisin/ETX pore-forming domain"/>
    <property type="match status" value="1"/>
</dbReference>
<dbReference type="EMBL" id="BSYR01000056">
    <property type="protein sequence ID" value="GMJ09864.1"/>
    <property type="molecule type" value="Genomic_DNA"/>
</dbReference>
<dbReference type="PANTHER" id="PTHR39244">
    <property type="entry name" value="NATTERIN-4"/>
    <property type="match status" value="1"/>
</dbReference>
<dbReference type="PANTHER" id="PTHR39244:SF5">
    <property type="entry name" value="NATTERIN-3-LIKE"/>
    <property type="match status" value="1"/>
</dbReference>